<evidence type="ECO:0000256" key="11">
    <source>
        <dbReference type="PIRSR" id="PIRSR000445-2"/>
    </source>
</evidence>
<sequence length="446" mass="50576">MYLIAVSVNHRTADVTCREKLAFKEENMLSVHESLFETKSILENVILSTCNRTEVYAVVDQIHTGRYYIQRFLARQFSFEVDEIKAISEVKTENEAIEHLFKVASGLDSIVLGETQILGQIRDAFFTAQKAGTTGTIFNELFKQAITFSKKAHHETDIADNTISVSYGAVELAKKMFGKLNKKHALVIGAGEMAELSLLNLKGAGVSEITIINRTLSRAKSLADQYGVHYAEWDALGDFLVKSDIVISSTSSEQFIITQDMLEMCQAVAKTAQKVLIDIAVPRDIEPFEANDTELFIYDVDDLKGLVDANLRERRKAADQILARIPSEIEKHNEWVRMLGVVPVIRALREKAMLIQQETMESIDRKLPNMSERDRKVVSKHTKSIINQMLKDPIKQAKEISDDRNADAKLQLFKEIFDLEVEADYKSQAIEKKRTLLRERLLNFET</sequence>
<reference evidence="18 21" key="3">
    <citation type="submission" date="2020-11" db="EMBL/GenBank/DDBJ databases">
        <authorList>
            <consortium name="Pathogen Informatics"/>
        </authorList>
    </citation>
    <scope>NUCLEOTIDE SEQUENCE [LARGE SCALE GENOMIC DNA]</scope>
    <source>
        <strain evidence="18 21">NCTC12218</strain>
    </source>
</reference>
<proteinExistence type="inferred from homology"/>
<dbReference type="NCBIfam" id="TIGR01035">
    <property type="entry name" value="hemA"/>
    <property type="match status" value="1"/>
</dbReference>
<dbReference type="InterPro" id="IPR015895">
    <property type="entry name" value="4pyrrol_synth_GluRdtase_N"/>
</dbReference>
<dbReference type="PANTHER" id="PTHR43120:SF1">
    <property type="entry name" value="GLUTAMYL-TRNA REDUCTASE 1, CHLOROPLASTIC"/>
    <property type="match status" value="1"/>
</dbReference>
<evidence type="ECO:0000313" key="20">
    <source>
        <dbReference type="EMBL" id="SUM88530.1"/>
    </source>
</evidence>
<organism evidence="20">
    <name type="scientific">Staphylococcus schleiferi</name>
    <dbReference type="NCBI Taxonomy" id="1295"/>
    <lineage>
        <taxon>Bacteria</taxon>
        <taxon>Bacillati</taxon>
        <taxon>Bacillota</taxon>
        <taxon>Bacilli</taxon>
        <taxon>Bacillales</taxon>
        <taxon>Staphylococcaceae</taxon>
        <taxon>Staphylococcus</taxon>
    </lineage>
</organism>
<evidence type="ECO:0000256" key="2">
    <source>
        <dbReference type="ARBA" id="ARBA00005916"/>
    </source>
</evidence>
<evidence type="ECO:0000256" key="3">
    <source>
        <dbReference type="ARBA" id="ARBA00012970"/>
    </source>
</evidence>
<comment type="function">
    <text evidence="9">Catalyzes the NADPH-dependent reduction of glutamyl-tRNA(Glu) to glutamate 1-semialdehyde (GSA).</text>
</comment>
<dbReference type="InterPro" id="IPR000343">
    <property type="entry name" value="4pyrrol_synth_GluRdtase"/>
</dbReference>
<dbReference type="EMBL" id="LR962863">
    <property type="protein sequence ID" value="CAD7359532.1"/>
    <property type="molecule type" value="Genomic_DNA"/>
</dbReference>
<evidence type="ECO:0000256" key="4">
    <source>
        <dbReference type="ARBA" id="ARBA00022857"/>
    </source>
</evidence>
<dbReference type="AlphaFoldDB" id="A0A7Z7VX41"/>
<feature type="domain" description="Quinate/shikimate 5-dehydrogenase/glutamyl-tRNA reductase" evidence="16">
    <location>
        <begin position="171"/>
        <end position="305"/>
    </location>
</feature>
<comment type="subunit">
    <text evidence="9">Homodimer.</text>
</comment>
<feature type="binding site" evidence="9 12">
    <location>
        <begin position="189"/>
        <end position="194"/>
    </location>
    <ligand>
        <name>NADP(+)</name>
        <dbReference type="ChEBI" id="CHEBI:58349"/>
    </ligand>
</feature>
<evidence type="ECO:0000256" key="12">
    <source>
        <dbReference type="PIRSR" id="PIRSR000445-3"/>
    </source>
</evidence>
<dbReference type="Gene3D" id="3.40.50.720">
    <property type="entry name" value="NAD(P)-binding Rossmann-like Domain"/>
    <property type="match status" value="1"/>
</dbReference>
<dbReference type="FunFam" id="3.40.50.720:FF:000031">
    <property type="entry name" value="Glutamyl-tRNA reductase"/>
    <property type="match status" value="1"/>
</dbReference>
<evidence type="ECO:0000256" key="13">
    <source>
        <dbReference type="PIRSR" id="PIRSR000445-4"/>
    </source>
</evidence>
<dbReference type="SUPFAM" id="SSF69742">
    <property type="entry name" value="Glutamyl tRNA-reductase catalytic, N-terminal domain"/>
    <property type="match status" value="1"/>
</dbReference>
<dbReference type="EC" id="1.2.1.70" evidence="3 9"/>
<evidence type="ECO:0000259" key="17">
    <source>
        <dbReference type="Pfam" id="PF05201"/>
    </source>
</evidence>
<dbReference type="RefSeq" id="WP_016425296.1">
    <property type="nucleotide sequence ID" value="NZ_CABKRV010000001.1"/>
</dbReference>
<reference evidence="19 22" key="1">
    <citation type="submission" date="2018-01" db="EMBL/GenBank/DDBJ databases">
        <title>Complete genome sequence of Staphylococcus Scheliferi isolated from human.</title>
        <authorList>
            <person name="Abouelkhair M.A."/>
            <person name="Bemis D.A."/>
            <person name="Kania S.A."/>
        </authorList>
    </citation>
    <scope>NUCLEOTIDE SEQUENCE [LARGE SCALE GENOMIC DNA]</scope>
    <source>
        <strain evidence="19 22">ATCC 43808</strain>
    </source>
</reference>
<evidence type="ECO:0000256" key="10">
    <source>
        <dbReference type="PIRSR" id="PIRSR000445-1"/>
    </source>
</evidence>
<feature type="site" description="Important for activity" evidence="9 13">
    <location>
        <position position="99"/>
    </location>
</feature>
<evidence type="ECO:0000313" key="18">
    <source>
        <dbReference type="EMBL" id="CAD7359532.1"/>
    </source>
</evidence>
<evidence type="ECO:0000259" key="16">
    <source>
        <dbReference type="Pfam" id="PF01488"/>
    </source>
</evidence>
<evidence type="ECO:0000256" key="14">
    <source>
        <dbReference type="RuleBase" id="RU000584"/>
    </source>
</evidence>
<dbReference type="EMBL" id="POVK01000011">
    <property type="protein sequence ID" value="NHA33793.1"/>
    <property type="molecule type" value="Genomic_DNA"/>
</dbReference>
<keyword evidence="6 9" id="KW-0627">Porphyrin biosynthesis</keyword>
<dbReference type="SUPFAM" id="SSF69075">
    <property type="entry name" value="Glutamyl tRNA-reductase dimerization domain"/>
    <property type="match status" value="1"/>
</dbReference>
<comment type="similarity">
    <text evidence="2 9 14">Belongs to the glutamyl-tRNA reductase family.</text>
</comment>
<dbReference type="InterPro" id="IPR006151">
    <property type="entry name" value="Shikm_DH/Glu-tRNA_Rdtase"/>
</dbReference>
<evidence type="ECO:0000313" key="22">
    <source>
        <dbReference type="Proteomes" id="UP000572988"/>
    </source>
</evidence>
<dbReference type="GO" id="GO:0050661">
    <property type="term" value="F:NADP binding"/>
    <property type="evidence" value="ECO:0007669"/>
    <property type="project" value="InterPro"/>
</dbReference>
<gene>
    <name evidence="20" type="primary">hemA_1</name>
    <name evidence="9" type="synonym">hemA</name>
    <name evidence="19" type="ORF">C1O36_04525</name>
    <name evidence="20" type="ORF">NCTC12218_01184</name>
</gene>
<feature type="binding site" evidence="9 11">
    <location>
        <position position="109"/>
    </location>
    <ligand>
        <name>substrate</name>
    </ligand>
</feature>
<evidence type="ECO:0000256" key="6">
    <source>
        <dbReference type="ARBA" id="ARBA00023244"/>
    </source>
</evidence>
<comment type="miscellaneous">
    <text evidence="9">During catalysis, the active site Cys acts as a nucleophile attacking the alpha-carbonyl group of tRNA-bound glutamate with the formation of a thioester intermediate between enzyme and glutamate, and the concomitant release of tRNA(Glu). The thioester intermediate is finally reduced by direct hydride transfer from NADPH, to form the product GSA.</text>
</comment>
<feature type="binding site" evidence="9 11">
    <location>
        <begin position="114"/>
        <end position="116"/>
    </location>
    <ligand>
        <name>substrate</name>
    </ligand>
</feature>
<comment type="catalytic activity">
    <reaction evidence="7 9 14">
        <text>(S)-4-amino-5-oxopentanoate + tRNA(Glu) + NADP(+) = L-glutamyl-tRNA(Glu) + NADPH + H(+)</text>
        <dbReference type="Rhea" id="RHEA:12344"/>
        <dbReference type="Rhea" id="RHEA-COMP:9663"/>
        <dbReference type="Rhea" id="RHEA-COMP:9680"/>
        <dbReference type="ChEBI" id="CHEBI:15378"/>
        <dbReference type="ChEBI" id="CHEBI:57501"/>
        <dbReference type="ChEBI" id="CHEBI:57783"/>
        <dbReference type="ChEBI" id="CHEBI:58349"/>
        <dbReference type="ChEBI" id="CHEBI:78442"/>
        <dbReference type="ChEBI" id="CHEBI:78520"/>
        <dbReference type="EC" id="1.2.1.70"/>
    </reaction>
</comment>
<feature type="binding site" evidence="9 11">
    <location>
        <position position="120"/>
    </location>
    <ligand>
        <name>substrate</name>
    </ligand>
</feature>
<evidence type="ECO:0000256" key="8">
    <source>
        <dbReference type="ARBA" id="ARBA00068659"/>
    </source>
</evidence>
<keyword evidence="5 9" id="KW-0560">Oxidoreductase</keyword>
<dbReference type="PANTHER" id="PTHR43120">
    <property type="entry name" value="GLUTAMYL-TRNA REDUCTASE 1, CHLOROPLASTIC"/>
    <property type="match status" value="1"/>
</dbReference>
<dbReference type="InterPro" id="IPR036291">
    <property type="entry name" value="NAD(P)-bd_dom_sf"/>
</dbReference>
<dbReference type="CDD" id="cd05213">
    <property type="entry name" value="NAD_bind_Glutamyl_tRNA_reduct"/>
    <property type="match status" value="1"/>
</dbReference>
<dbReference type="InterPro" id="IPR036453">
    <property type="entry name" value="GluRdtase_dimer_dom_sf"/>
</dbReference>
<dbReference type="GO" id="GO:0008883">
    <property type="term" value="F:glutamyl-tRNA reductase activity"/>
    <property type="evidence" value="ECO:0007669"/>
    <property type="project" value="UniProtKB-UniRule"/>
</dbReference>
<evidence type="ECO:0000313" key="21">
    <source>
        <dbReference type="Proteomes" id="UP000264146"/>
    </source>
</evidence>
<dbReference type="Pfam" id="PF05201">
    <property type="entry name" value="GlutR_N"/>
    <property type="match status" value="1"/>
</dbReference>
<feature type="domain" description="Tetrapyrrole biosynthesis glutamyl-tRNA reductase dimerisation" evidence="15">
    <location>
        <begin position="325"/>
        <end position="419"/>
    </location>
</feature>
<comment type="pathway">
    <text evidence="1 9 14">Porphyrin-containing compound metabolism; protoporphyrin-IX biosynthesis; 5-aminolevulinate from L-glutamyl-tRNA(Glu): step 1/2.</text>
</comment>
<dbReference type="Pfam" id="PF01488">
    <property type="entry name" value="Shikimate_DH"/>
    <property type="match status" value="1"/>
</dbReference>
<dbReference type="EMBL" id="UHEF01000001">
    <property type="protein sequence ID" value="SUM88530.1"/>
    <property type="molecule type" value="Genomic_DNA"/>
</dbReference>
<dbReference type="Pfam" id="PF00745">
    <property type="entry name" value="GlutR_dimer"/>
    <property type="match status" value="1"/>
</dbReference>
<dbReference type="InterPro" id="IPR036343">
    <property type="entry name" value="GluRdtase_N_sf"/>
</dbReference>
<dbReference type="Proteomes" id="UP000264146">
    <property type="component" value="Chromosome"/>
</dbReference>
<dbReference type="PIRSF" id="PIRSF000445">
    <property type="entry name" value="4pyrrol_synth_GluRdtase"/>
    <property type="match status" value="1"/>
</dbReference>
<feature type="domain" description="Glutamyl-tRNA reductase N-terminal" evidence="17">
    <location>
        <begin position="6"/>
        <end position="156"/>
    </location>
</feature>
<dbReference type="GO" id="GO:0006782">
    <property type="term" value="P:protoporphyrinogen IX biosynthetic process"/>
    <property type="evidence" value="ECO:0007669"/>
    <property type="project" value="UniProtKB-UniRule"/>
</dbReference>
<feature type="binding site" evidence="9 11">
    <location>
        <begin position="49"/>
        <end position="52"/>
    </location>
    <ligand>
        <name>substrate</name>
    </ligand>
</feature>
<comment type="domain">
    <text evidence="9">Possesses an unusual extended V-shaped dimeric structure with each monomer consisting of three distinct domains arranged along a curved 'spinal' alpha-helix. The N-terminal catalytic domain specifically recognizes the glutamate moiety of the substrate. The second domain is the NADPH-binding domain, and the third C-terminal domain is responsible for dimerization.</text>
</comment>
<dbReference type="InterPro" id="IPR015896">
    <property type="entry name" value="4pyrrol_synth_GluRdtase_dimer"/>
</dbReference>
<evidence type="ECO:0000256" key="9">
    <source>
        <dbReference type="HAMAP-Rule" id="MF_00087"/>
    </source>
</evidence>
<keyword evidence="4 9" id="KW-0521">NADP</keyword>
<evidence type="ECO:0000256" key="7">
    <source>
        <dbReference type="ARBA" id="ARBA00047464"/>
    </source>
</evidence>
<dbReference type="Proteomes" id="UP000572988">
    <property type="component" value="Unassembled WGS sequence"/>
</dbReference>
<dbReference type="UniPathway" id="UPA00251">
    <property type="reaction ID" value="UER00316"/>
</dbReference>
<evidence type="ECO:0000256" key="1">
    <source>
        <dbReference type="ARBA" id="ARBA00005059"/>
    </source>
</evidence>
<name>A0A7Z7VX41_STASC</name>
<dbReference type="SUPFAM" id="SSF51735">
    <property type="entry name" value="NAD(P)-binding Rossmann-fold domains"/>
    <property type="match status" value="1"/>
</dbReference>
<dbReference type="Gene3D" id="3.30.460.30">
    <property type="entry name" value="Glutamyl-tRNA reductase, N-terminal domain"/>
    <property type="match status" value="1"/>
</dbReference>
<protein>
    <recommendedName>
        <fullName evidence="8 9">Glutamyl-tRNA reductase</fullName>
        <shortName evidence="9">GluTR</shortName>
        <ecNumber evidence="3 9">1.2.1.70</ecNumber>
    </recommendedName>
</protein>
<dbReference type="FunFam" id="3.30.460.30:FF:000001">
    <property type="entry name" value="Glutamyl-tRNA reductase"/>
    <property type="match status" value="1"/>
</dbReference>
<dbReference type="PROSITE" id="PS00747">
    <property type="entry name" value="GLUTR"/>
    <property type="match status" value="1"/>
</dbReference>
<evidence type="ECO:0000313" key="19">
    <source>
        <dbReference type="EMBL" id="NHA33793.1"/>
    </source>
</evidence>
<evidence type="ECO:0000256" key="5">
    <source>
        <dbReference type="ARBA" id="ARBA00023002"/>
    </source>
</evidence>
<keyword evidence="22" id="KW-1185">Reference proteome</keyword>
<dbReference type="HAMAP" id="MF_00087">
    <property type="entry name" value="Glu_tRNA_reductase"/>
    <property type="match status" value="1"/>
</dbReference>
<dbReference type="InterPro" id="IPR018214">
    <property type="entry name" value="GluRdtase_CS"/>
</dbReference>
<accession>A0A7Z7VX41</accession>
<feature type="active site" description="Nucleophile" evidence="9 10">
    <location>
        <position position="50"/>
    </location>
</feature>
<evidence type="ECO:0000259" key="15">
    <source>
        <dbReference type="Pfam" id="PF00745"/>
    </source>
</evidence>
<reference evidence="20" key="2">
    <citation type="submission" date="2018-06" db="EMBL/GenBank/DDBJ databases">
        <authorList>
            <consortium name="Pathogen Informatics"/>
            <person name="Doyle S."/>
        </authorList>
    </citation>
    <scope>NUCLEOTIDE SEQUENCE [LARGE SCALE GENOMIC DNA]</scope>
    <source>
        <strain evidence="20">NCTC12218</strain>
    </source>
</reference>